<organism evidence="3 4">
    <name type="scientific">Canna indica</name>
    <name type="common">Indian-shot</name>
    <dbReference type="NCBI Taxonomy" id="4628"/>
    <lineage>
        <taxon>Eukaryota</taxon>
        <taxon>Viridiplantae</taxon>
        <taxon>Streptophyta</taxon>
        <taxon>Embryophyta</taxon>
        <taxon>Tracheophyta</taxon>
        <taxon>Spermatophyta</taxon>
        <taxon>Magnoliopsida</taxon>
        <taxon>Liliopsida</taxon>
        <taxon>Zingiberales</taxon>
        <taxon>Cannaceae</taxon>
        <taxon>Canna</taxon>
    </lineage>
</organism>
<feature type="compositionally biased region" description="Polar residues" evidence="2">
    <location>
        <begin position="200"/>
        <end position="211"/>
    </location>
</feature>
<reference evidence="3 4" key="1">
    <citation type="submission" date="2023-10" db="EMBL/GenBank/DDBJ databases">
        <title>Chromosome-scale genome assembly provides insights into flower coloration mechanisms of Canna indica.</title>
        <authorList>
            <person name="Li C."/>
        </authorList>
    </citation>
    <scope>NUCLEOTIDE SEQUENCE [LARGE SCALE GENOMIC DNA]</scope>
    <source>
        <tissue evidence="3">Flower</tissue>
    </source>
</reference>
<dbReference type="PANTHER" id="PTHR12300">
    <property type="entry name" value="HVA22-LIKE PROTEINS"/>
    <property type="match status" value="1"/>
</dbReference>
<dbReference type="PANTHER" id="PTHR12300:SF117">
    <property type="entry name" value="LP05237P-RELATED"/>
    <property type="match status" value="1"/>
</dbReference>
<feature type="compositionally biased region" description="Polar residues" evidence="2">
    <location>
        <begin position="174"/>
        <end position="184"/>
    </location>
</feature>
<dbReference type="GO" id="GO:0016020">
    <property type="term" value="C:membrane"/>
    <property type="evidence" value="ECO:0007669"/>
    <property type="project" value="UniProtKB-SubCell"/>
</dbReference>
<dbReference type="EMBL" id="CP136890">
    <property type="protein sequence ID" value="WOK92888.1"/>
    <property type="molecule type" value="Genomic_DNA"/>
</dbReference>
<dbReference type="AlphaFoldDB" id="A0AAQ3PYW0"/>
<protein>
    <recommendedName>
        <fullName evidence="1">HVA22-like protein</fullName>
    </recommendedName>
</protein>
<comment type="similarity">
    <text evidence="1">Belongs to the DP1 family.</text>
</comment>
<feature type="region of interest" description="Disordered" evidence="2">
    <location>
        <begin position="174"/>
        <end position="225"/>
    </location>
</feature>
<proteinExistence type="inferred from homology"/>
<gene>
    <name evidence="3" type="ORF">Cni_G01580</name>
</gene>
<dbReference type="Pfam" id="PF03134">
    <property type="entry name" value="TB2_DP1_HVA22"/>
    <property type="match status" value="1"/>
</dbReference>
<evidence type="ECO:0000256" key="2">
    <source>
        <dbReference type="SAM" id="MobiDB-lite"/>
    </source>
</evidence>
<dbReference type="Proteomes" id="UP001327560">
    <property type="component" value="Chromosome 1"/>
</dbReference>
<evidence type="ECO:0000313" key="4">
    <source>
        <dbReference type="Proteomes" id="UP001327560"/>
    </source>
</evidence>
<evidence type="ECO:0000256" key="1">
    <source>
        <dbReference type="RuleBase" id="RU362006"/>
    </source>
</evidence>
<sequence length="244" mass="27783">MIFGYVYPAYKCYKTVGLNQPEIEQLLFWCQYWIIVALLTVLERVADTCVSWLPMYNEAKLAFFIYLWHSRTKGTTYVYENFFRPYIAKHENEIDRSLLEMKTRAGDAIVTFWQKAASYGQTRFFEFLQYVASQSQAPRKQNAQQLQQRFQALQTHTASPPSGEQAKVELALQAASTRTPQSPAKSHGQEKAPTLPAGTCSASSSPEQAASCQPPASEEQMQVEKTRRTIRGRLRKLAAIGHQE</sequence>
<keyword evidence="4" id="KW-1185">Reference proteome</keyword>
<name>A0AAQ3PYW0_9LILI</name>
<accession>A0AAQ3PYW0</accession>
<comment type="subcellular location">
    <subcellularLocation>
        <location evidence="1">Membrane</location>
        <topology evidence="1">Multi-pass membrane protein</topology>
    </subcellularLocation>
</comment>
<evidence type="ECO:0000313" key="3">
    <source>
        <dbReference type="EMBL" id="WOK92888.1"/>
    </source>
</evidence>
<dbReference type="InterPro" id="IPR004345">
    <property type="entry name" value="TB2_DP1_HVA22"/>
</dbReference>